<dbReference type="GO" id="GO:0004040">
    <property type="term" value="F:amidase activity"/>
    <property type="evidence" value="ECO:0007669"/>
    <property type="project" value="UniProtKB-EC"/>
</dbReference>
<reference evidence="5 6" key="1">
    <citation type="submission" date="2018-06" db="EMBL/GenBank/DDBJ databases">
        <title>NTM in soil in Japan.</title>
        <authorList>
            <person name="Ohya K."/>
        </authorList>
    </citation>
    <scope>NUCLEOTIDE SEQUENCE [LARGE SCALE GENOMIC DNA]</scope>
    <source>
        <strain evidence="5 6">GF28</strain>
    </source>
</reference>
<dbReference type="InterPro" id="IPR020556">
    <property type="entry name" value="Amidase_CS"/>
</dbReference>
<dbReference type="Gene3D" id="3.90.1300.10">
    <property type="entry name" value="Amidase signature (AS) domain"/>
    <property type="match status" value="1"/>
</dbReference>
<dbReference type="OrthoDB" id="5175573at2"/>
<evidence type="ECO:0000313" key="6">
    <source>
        <dbReference type="Proteomes" id="UP000250915"/>
    </source>
</evidence>
<proteinExistence type="inferred from homology"/>
<feature type="domain" description="Amidase" evidence="4">
    <location>
        <begin position="28"/>
        <end position="474"/>
    </location>
</feature>
<evidence type="ECO:0000256" key="3">
    <source>
        <dbReference type="ARBA" id="ARBA00012922"/>
    </source>
</evidence>
<name>A0A329M3K2_9MYCO</name>
<protein>
    <recommendedName>
        <fullName evidence="3">amidase</fullName>
        <ecNumber evidence="3">3.5.1.4</ecNumber>
    </recommendedName>
</protein>
<dbReference type="PROSITE" id="PS00571">
    <property type="entry name" value="AMIDASES"/>
    <property type="match status" value="1"/>
</dbReference>
<evidence type="ECO:0000313" key="5">
    <source>
        <dbReference type="EMBL" id="RAV14348.1"/>
    </source>
</evidence>
<dbReference type="PANTHER" id="PTHR11895:SF7">
    <property type="entry name" value="GLUTAMYL-TRNA(GLN) AMIDOTRANSFERASE SUBUNIT A, MITOCHONDRIAL"/>
    <property type="match status" value="1"/>
</dbReference>
<dbReference type="InterPro" id="IPR000120">
    <property type="entry name" value="Amidase"/>
</dbReference>
<evidence type="ECO:0000256" key="2">
    <source>
        <dbReference type="ARBA" id="ARBA00009199"/>
    </source>
</evidence>
<dbReference type="EMBL" id="QMEV01000008">
    <property type="protein sequence ID" value="RAV14348.1"/>
    <property type="molecule type" value="Genomic_DNA"/>
</dbReference>
<evidence type="ECO:0000256" key="1">
    <source>
        <dbReference type="ARBA" id="ARBA00001311"/>
    </source>
</evidence>
<comment type="similarity">
    <text evidence="2">Belongs to the amidase family.</text>
</comment>
<dbReference type="PANTHER" id="PTHR11895">
    <property type="entry name" value="TRANSAMIDASE"/>
    <property type="match status" value="1"/>
</dbReference>
<dbReference type="SUPFAM" id="SSF75304">
    <property type="entry name" value="Amidase signature (AS) enzymes"/>
    <property type="match status" value="1"/>
</dbReference>
<accession>A0A329M3K2</accession>
<dbReference type="RefSeq" id="WP_112632226.1">
    <property type="nucleotide sequence ID" value="NZ_QMEV01000008.1"/>
</dbReference>
<gene>
    <name evidence="5" type="ORF">DQP57_06525</name>
</gene>
<dbReference type="AlphaFoldDB" id="A0A329M3K2"/>
<dbReference type="InterPro" id="IPR023631">
    <property type="entry name" value="Amidase_dom"/>
</dbReference>
<dbReference type="InterPro" id="IPR036928">
    <property type="entry name" value="AS_sf"/>
</dbReference>
<dbReference type="EC" id="3.5.1.4" evidence="3"/>
<dbReference type="Proteomes" id="UP000250915">
    <property type="component" value="Unassembled WGS sequence"/>
</dbReference>
<dbReference type="Pfam" id="PF01425">
    <property type="entry name" value="Amidase"/>
    <property type="match status" value="1"/>
</dbReference>
<sequence length="494" mass="52183">MHLDEYMALDATALAELVARKQVTPAELLALARQRADAVNPRLNAIVCRLDDVADRQAADPGLSGPFAGVPFLIKDLGQEYRGFATSCGSRSLAHDVADRHALVTQRFLDAGLVIFGKTNTPEFGAKGVTEPDYWGPARNPWDTGHTPGGSSGGSGAAVAAGIVPAAGANDGGGSIRIPAACNGLVGLKPSRGLAPYGPQTGELMLGMATQGVVSRTVRDSAALLDAIVGPDPSAAYRAALPDNPFGEQIKHRPDTLKIGYSARSAINARPHREAVAALEKTAALLEELGHQVDEVTPPYDDAALGRDFLTIWFAQLYQQVADIKRRTGARDNDFEADTLAIAELGRSGGVLPVMSALENRNEYVQSLAAFHASYDFFLTPTLATPPLAVGATTTSPVLQRVARLVSRVRAGKLMGLSGILDDLIQESLGWVPYTQLANLTGRPAISVPLHWTDAGLPLGVQFVGTIGSDGDLLRLAAQLEEARPWSHRHPAPS</sequence>
<evidence type="ECO:0000259" key="4">
    <source>
        <dbReference type="Pfam" id="PF01425"/>
    </source>
</evidence>
<comment type="catalytic activity">
    <reaction evidence="1">
        <text>a monocarboxylic acid amide + H2O = a monocarboxylate + NH4(+)</text>
        <dbReference type="Rhea" id="RHEA:12020"/>
        <dbReference type="ChEBI" id="CHEBI:15377"/>
        <dbReference type="ChEBI" id="CHEBI:28938"/>
        <dbReference type="ChEBI" id="CHEBI:35757"/>
        <dbReference type="ChEBI" id="CHEBI:83628"/>
        <dbReference type="EC" id="3.5.1.4"/>
    </reaction>
</comment>
<comment type="caution">
    <text evidence="5">The sequence shown here is derived from an EMBL/GenBank/DDBJ whole genome shotgun (WGS) entry which is preliminary data.</text>
</comment>
<organism evidence="5 6">
    <name type="scientific">Mycobacterium colombiense</name>
    <dbReference type="NCBI Taxonomy" id="339268"/>
    <lineage>
        <taxon>Bacteria</taxon>
        <taxon>Bacillati</taxon>
        <taxon>Actinomycetota</taxon>
        <taxon>Actinomycetes</taxon>
        <taxon>Mycobacteriales</taxon>
        <taxon>Mycobacteriaceae</taxon>
        <taxon>Mycobacterium</taxon>
        <taxon>Mycobacterium avium complex (MAC)</taxon>
    </lineage>
</organism>